<gene>
    <name evidence="4" type="ORF">C7B43_16300</name>
</gene>
<dbReference type="GO" id="GO:0042732">
    <property type="term" value="P:D-xylose metabolic process"/>
    <property type="evidence" value="ECO:0007669"/>
    <property type="project" value="UniProtKB-KW"/>
</dbReference>
<evidence type="ECO:0000256" key="3">
    <source>
        <dbReference type="ARBA" id="ARBA00022629"/>
    </source>
</evidence>
<dbReference type="AlphaFoldDB" id="A0A2T2WTV6"/>
<dbReference type="SUPFAM" id="SSF53067">
    <property type="entry name" value="Actin-like ATPase domain"/>
    <property type="match status" value="1"/>
</dbReference>
<dbReference type="Gene3D" id="3.30.420.40">
    <property type="match status" value="2"/>
</dbReference>
<name>A0A2T2WTV6_9FIRM</name>
<dbReference type="EMBL" id="PXYT01000051">
    <property type="protein sequence ID" value="PSR25678.1"/>
    <property type="molecule type" value="Genomic_DNA"/>
</dbReference>
<dbReference type="InterPro" id="IPR000600">
    <property type="entry name" value="ROK"/>
</dbReference>
<comment type="function">
    <text evidence="1">Transcriptional repressor of xylose-utilizing enzymes.</text>
</comment>
<evidence type="ECO:0000256" key="1">
    <source>
        <dbReference type="ARBA" id="ARBA00002486"/>
    </source>
</evidence>
<organism evidence="4 5">
    <name type="scientific">Sulfobacillus benefaciens</name>
    <dbReference type="NCBI Taxonomy" id="453960"/>
    <lineage>
        <taxon>Bacteria</taxon>
        <taxon>Bacillati</taxon>
        <taxon>Bacillota</taxon>
        <taxon>Clostridia</taxon>
        <taxon>Eubacteriales</taxon>
        <taxon>Clostridiales Family XVII. Incertae Sedis</taxon>
        <taxon>Sulfobacillus</taxon>
    </lineage>
</organism>
<dbReference type="Proteomes" id="UP000242699">
    <property type="component" value="Unassembled WGS sequence"/>
</dbReference>
<proteinExistence type="inferred from homology"/>
<dbReference type="Gene3D" id="1.10.10.10">
    <property type="entry name" value="Winged helix-like DNA-binding domain superfamily/Winged helix DNA-binding domain"/>
    <property type="match status" value="1"/>
</dbReference>
<comment type="caution">
    <text evidence="4">The sequence shown here is derived from an EMBL/GenBank/DDBJ whole genome shotgun (WGS) entry which is preliminary data.</text>
</comment>
<accession>A0A2T2WTV6</accession>
<dbReference type="InterPro" id="IPR043129">
    <property type="entry name" value="ATPase_NBD"/>
</dbReference>
<dbReference type="InterPro" id="IPR036388">
    <property type="entry name" value="WH-like_DNA-bd_sf"/>
</dbReference>
<sequence length="397" mass="43308">MYKSVDASVMRQFNKQTVLSLLYQQEQTSRVDISEQTGLNRATVSSLVDELIDEQFVEEVGFGASSGGRKPILLRFNARAGYTIGIDVQISYITTVVTDAVRRVVYENRCQLDARTHSLTADRLFDVLKKEIGLAIEVCPPSPRGLFGIGIGLPGLVNYATGHVSYLPNLNITEWPIVEQLSEIYPQTIVIDNDANCGAWAIYLSHRIKNLLFINAGIGVGSGIVLNGRVYRGRDGIAGEAGHTTISTIGVLCSCGNYGCWEQYSSEQALARYLREQGVDPADEFSPLFVSHCVHHAQRDVEAYSNSLRSLGQSLGIGISNLLQIFNPEAIFLGGTIAEAESIILPEIQRVIRHRAISKNKDMPIKIAPHPTVAVGAAGLALAQAIDIFPATTEKEH</sequence>
<keyword evidence="3" id="KW-0119">Carbohydrate metabolism</keyword>
<evidence type="ECO:0000313" key="5">
    <source>
        <dbReference type="Proteomes" id="UP000242699"/>
    </source>
</evidence>
<dbReference type="PANTHER" id="PTHR18964:SF149">
    <property type="entry name" value="BIFUNCTIONAL UDP-N-ACETYLGLUCOSAMINE 2-EPIMERASE_N-ACETYLMANNOSAMINE KINASE"/>
    <property type="match status" value="1"/>
</dbReference>
<protein>
    <submittedName>
        <fullName evidence="4">ROK family transcriptional regulator</fullName>
    </submittedName>
</protein>
<dbReference type="Pfam" id="PF13412">
    <property type="entry name" value="HTH_24"/>
    <property type="match status" value="1"/>
</dbReference>
<reference evidence="4 5" key="1">
    <citation type="journal article" date="2014" name="BMC Genomics">
        <title>Comparison of environmental and isolate Sulfobacillus genomes reveals diverse carbon, sulfur, nitrogen, and hydrogen metabolisms.</title>
        <authorList>
            <person name="Justice N.B."/>
            <person name="Norman A."/>
            <person name="Brown C.T."/>
            <person name="Singh A."/>
            <person name="Thomas B.C."/>
            <person name="Banfield J.F."/>
        </authorList>
    </citation>
    <scope>NUCLEOTIDE SEQUENCE [LARGE SCALE GENOMIC DNA]</scope>
    <source>
        <strain evidence="4">AMDSBA1</strain>
    </source>
</reference>
<dbReference type="SUPFAM" id="SSF46785">
    <property type="entry name" value="Winged helix' DNA-binding domain"/>
    <property type="match status" value="1"/>
</dbReference>
<evidence type="ECO:0000256" key="2">
    <source>
        <dbReference type="ARBA" id="ARBA00006479"/>
    </source>
</evidence>
<comment type="similarity">
    <text evidence="2">Belongs to the ROK (NagC/XylR) family.</text>
</comment>
<keyword evidence="3" id="KW-0859">Xylose metabolism</keyword>
<dbReference type="InterPro" id="IPR036390">
    <property type="entry name" value="WH_DNA-bd_sf"/>
</dbReference>
<dbReference type="PANTHER" id="PTHR18964">
    <property type="entry name" value="ROK (REPRESSOR, ORF, KINASE) FAMILY"/>
    <property type="match status" value="1"/>
</dbReference>
<evidence type="ECO:0000313" key="4">
    <source>
        <dbReference type="EMBL" id="PSR25678.1"/>
    </source>
</evidence>
<dbReference type="Pfam" id="PF00480">
    <property type="entry name" value="ROK"/>
    <property type="match status" value="1"/>
</dbReference>